<protein>
    <submittedName>
        <fullName evidence="2">Efflux RND transporter permease subunit</fullName>
    </submittedName>
</protein>
<proteinExistence type="predicted"/>
<keyword evidence="1" id="KW-0472">Membrane</keyword>
<feature type="transmembrane region" description="Helical" evidence="1">
    <location>
        <begin position="868"/>
        <end position="887"/>
    </location>
</feature>
<dbReference type="PANTHER" id="PTHR32063">
    <property type="match status" value="1"/>
</dbReference>
<keyword evidence="1" id="KW-0812">Transmembrane</keyword>
<dbReference type="Gene3D" id="1.20.1640.10">
    <property type="entry name" value="Multidrug efflux transporter AcrB transmembrane domain"/>
    <property type="match status" value="2"/>
</dbReference>
<reference evidence="2 3" key="1">
    <citation type="submission" date="2018-08" db="EMBL/GenBank/DDBJ databases">
        <title>The reduced genetic potential of extracellular carbohydrate catabolism in Euzebyella marina RN62, a Flavobacteriia bacterium isolated from the hadal water.</title>
        <authorList>
            <person name="Xue C."/>
        </authorList>
    </citation>
    <scope>NUCLEOTIDE SEQUENCE [LARGE SCALE GENOMIC DNA]</scope>
    <source>
        <strain evidence="2 3">RN62</strain>
    </source>
</reference>
<keyword evidence="1" id="KW-1133">Transmembrane helix</keyword>
<dbReference type="AlphaFoldDB" id="A0A3G2L2K7"/>
<feature type="transmembrane region" description="Helical" evidence="1">
    <location>
        <begin position="522"/>
        <end position="539"/>
    </location>
</feature>
<dbReference type="GO" id="GO:0042910">
    <property type="term" value="F:xenobiotic transmembrane transporter activity"/>
    <property type="evidence" value="ECO:0007669"/>
    <property type="project" value="TreeGrafter"/>
</dbReference>
<feature type="transmembrane region" description="Helical" evidence="1">
    <location>
        <begin position="360"/>
        <end position="380"/>
    </location>
</feature>
<dbReference type="KEGG" id="emar:D1013_03235"/>
<gene>
    <name evidence="2" type="ORF">D1013_03235</name>
</gene>
<dbReference type="Proteomes" id="UP000276309">
    <property type="component" value="Chromosome"/>
</dbReference>
<dbReference type="EMBL" id="CP032050">
    <property type="protein sequence ID" value="AYN66463.1"/>
    <property type="molecule type" value="Genomic_DNA"/>
</dbReference>
<sequence length="1045" mass="114525">MIKLIISALRKPITVMVTLLAIVFFAVLSIRNMSVDIFPKLGTPTIYVAQTYGGLAPNQIEGFMTSYYEYHFLYINGIKEVESKTIQGVSLMKLIFHEGTDMSQALAEVVAQVNRSRAFMPPGTVPPFITRFDGGGAPVGQLVFSSETRSLGEIQDLALFKVRPKFASIPGVSAPPPFGGNQRTVLIKADPSKLRSYNISPDELVMAIAKNNTISPAGNIRTADKLLIANQNTVVSNIQELANIPLKMGSGPSVYVKDVAEVQNGSDVASGYALINGSRSVYIPVTKRASASTWDVVKRIKASLPEMQAAVPDDIKVSYEFDQSGYVINSLKNLSFEGALGAVLTGLMVLLFLGDRRSALIVILTIPLAILSAVVCLYLAGQSINIMTLGGLALAIGILVDESTVTIENIHRHQEMGKKKGRAILDACKEIALPKLLILTSILAVFVPSFFMTGTPRAMFLPLTLAVGFAMIASFLLSQTMVPILSNWFLKDHITQNKEGKFQQFRNRVVGYTKGITNRSKWAIGIYLITTIAMLAVLWQSTGTEIFPKVNSGQLQVRLRMPDGTRIENTERKTKQFLEVVNEVVGKENVEITSAFVGIQPPSYPVNTIFLWTGGPHEAVIKIKLQQTGKPLDEIKENIRKKVTEIIPEMQLSFEPADLVDQVMSQGANTSVEIAVQGKNLSESRKYAQEIKDRVQTVSFMRDVQFGIPLNYPSIDLQYDRVRAGQLGLTIEDISRSVTASTSSSRFTQPNYWLDAGSGNAYQVQVEFPQYMVDQPDDVEKVPLKSENGKTVYVGDVSKWEPSTMIGEYDRLNQQRFITITGNLHNKDLGSAIKTLKDEVNAMGEPPEGMSVKFRGLAEPLSQTFDELSTGLLLAVAVIFLLLAANFQSFRLSFAVLSTIPAVVAGSFLLIWISGNTLNIQSFMGSIMAIGVAVANAILFVTIAEHYRKEQKQNPHLEGIKDRLRPILMTSIAMIAGMLPMALGLGEGGEQTAPLGIAVIGGLLFSVFATVFILPSVYWQVSGRRLYKSPSLDPDDEQSTYFEQQ</sequence>
<dbReference type="PRINTS" id="PR00702">
    <property type="entry name" value="ACRIFLAVINRP"/>
</dbReference>
<feature type="transmembrane region" description="Helical" evidence="1">
    <location>
        <begin position="386"/>
        <end position="410"/>
    </location>
</feature>
<dbReference type="Gene3D" id="3.30.70.1320">
    <property type="entry name" value="Multidrug efflux transporter AcrB pore domain like"/>
    <property type="match status" value="1"/>
</dbReference>
<dbReference type="Gene3D" id="3.30.2090.10">
    <property type="entry name" value="Multidrug efflux transporter AcrB TolC docking domain, DN and DC subdomains"/>
    <property type="match status" value="2"/>
</dbReference>
<organism evidence="2 3">
    <name type="scientific">Euzebyella marina</name>
    <dbReference type="NCBI Taxonomy" id="1761453"/>
    <lineage>
        <taxon>Bacteria</taxon>
        <taxon>Pseudomonadati</taxon>
        <taxon>Bacteroidota</taxon>
        <taxon>Flavobacteriia</taxon>
        <taxon>Flavobacteriales</taxon>
        <taxon>Flavobacteriaceae</taxon>
        <taxon>Euzebyella</taxon>
    </lineage>
</organism>
<name>A0A3G2L2K7_9FLAO</name>
<dbReference type="SUPFAM" id="SSF82866">
    <property type="entry name" value="Multidrug efflux transporter AcrB transmembrane domain"/>
    <property type="match status" value="2"/>
</dbReference>
<dbReference type="OrthoDB" id="9757876at2"/>
<evidence type="ECO:0000313" key="3">
    <source>
        <dbReference type="Proteomes" id="UP000276309"/>
    </source>
</evidence>
<dbReference type="SUPFAM" id="SSF82693">
    <property type="entry name" value="Multidrug efflux transporter AcrB pore domain, PN1, PN2, PC1 and PC2 subdomains"/>
    <property type="match status" value="2"/>
</dbReference>
<dbReference type="RefSeq" id="WP_121847515.1">
    <property type="nucleotide sequence ID" value="NZ_CP032050.1"/>
</dbReference>
<feature type="transmembrane region" description="Helical" evidence="1">
    <location>
        <begin position="334"/>
        <end position="353"/>
    </location>
</feature>
<dbReference type="SUPFAM" id="SSF82714">
    <property type="entry name" value="Multidrug efflux transporter AcrB TolC docking domain, DN and DC subdomains"/>
    <property type="match status" value="2"/>
</dbReference>
<feature type="transmembrane region" description="Helical" evidence="1">
    <location>
        <begin position="12"/>
        <end position="30"/>
    </location>
</feature>
<dbReference type="InterPro" id="IPR001036">
    <property type="entry name" value="Acrflvin-R"/>
</dbReference>
<feature type="transmembrane region" description="Helical" evidence="1">
    <location>
        <begin position="431"/>
        <end position="452"/>
    </location>
</feature>
<evidence type="ECO:0000256" key="1">
    <source>
        <dbReference type="SAM" id="Phobius"/>
    </source>
</evidence>
<feature type="transmembrane region" description="Helical" evidence="1">
    <location>
        <begin position="920"/>
        <end position="943"/>
    </location>
</feature>
<feature type="transmembrane region" description="Helical" evidence="1">
    <location>
        <begin position="964"/>
        <end position="983"/>
    </location>
</feature>
<dbReference type="PANTHER" id="PTHR32063:SF8">
    <property type="entry name" value="CATION EFFLUX PROTEIN"/>
    <property type="match status" value="1"/>
</dbReference>
<dbReference type="InterPro" id="IPR027463">
    <property type="entry name" value="AcrB_DN_DC_subdom"/>
</dbReference>
<evidence type="ECO:0000313" key="2">
    <source>
        <dbReference type="EMBL" id="AYN66463.1"/>
    </source>
</evidence>
<dbReference type="Gene3D" id="3.30.70.1430">
    <property type="entry name" value="Multidrug efflux transporter AcrB pore domain"/>
    <property type="match status" value="2"/>
</dbReference>
<feature type="transmembrane region" description="Helical" evidence="1">
    <location>
        <begin position="894"/>
        <end position="914"/>
    </location>
</feature>
<dbReference type="GO" id="GO:0005886">
    <property type="term" value="C:plasma membrane"/>
    <property type="evidence" value="ECO:0007669"/>
    <property type="project" value="TreeGrafter"/>
</dbReference>
<dbReference type="Pfam" id="PF00873">
    <property type="entry name" value="ACR_tran"/>
    <property type="match status" value="1"/>
</dbReference>
<dbReference type="Gene3D" id="3.30.70.1440">
    <property type="entry name" value="Multidrug efflux transporter AcrB pore domain"/>
    <property type="match status" value="1"/>
</dbReference>
<accession>A0A3G2L2K7</accession>
<keyword evidence="3" id="KW-1185">Reference proteome</keyword>
<feature type="transmembrane region" description="Helical" evidence="1">
    <location>
        <begin position="995"/>
        <end position="1019"/>
    </location>
</feature>